<comment type="subcellular location">
    <subcellularLocation>
        <location evidence="2">Cell membrane</location>
        <topology evidence="2">Multi-pass membrane protein</topology>
    </subcellularLocation>
</comment>
<keyword evidence="3" id="KW-1003">Cell membrane</keyword>
<evidence type="ECO:0000256" key="3">
    <source>
        <dbReference type="ARBA" id="ARBA00022475"/>
    </source>
</evidence>
<dbReference type="RefSeq" id="WP_268611146.1">
    <property type="nucleotide sequence ID" value="NZ_CP113797.1"/>
</dbReference>
<keyword evidence="11 13" id="KW-0472">Membrane</keyword>
<dbReference type="PANTHER" id="PTHR43221:SF1">
    <property type="entry name" value="PROTEASE HTPX"/>
    <property type="match status" value="1"/>
</dbReference>
<feature type="region of interest" description="Disordered" evidence="12">
    <location>
        <begin position="277"/>
        <end position="298"/>
    </location>
</feature>
<evidence type="ECO:0000313" key="15">
    <source>
        <dbReference type="EMBL" id="WAL61189.1"/>
    </source>
</evidence>
<dbReference type="InterPro" id="IPR001915">
    <property type="entry name" value="Peptidase_M48"/>
</dbReference>
<dbReference type="AlphaFoldDB" id="A0A9E9C896"/>
<dbReference type="GO" id="GO:0005886">
    <property type="term" value="C:plasma membrane"/>
    <property type="evidence" value="ECO:0007669"/>
    <property type="project" value="UniProtKB-SubCell"/>
</dbReference>
<evidence type="ECO:0000256" key="5">
    <source>
        <dbReference type="ARBA" id="ARBA00022692"/>
    </source>
</evidence>
<feature type="transmembrane region" description="Helical" evidence="13">
    <location>
        <begin position="346"/>
        <end position="363"/>
    </location>
</feature>
<evidence type="ECO:0000256" key="4">
    <source>
        <dbReference type="ARBA" id="ARBA00022670"/>
    </source>
</evidence>
<feature type="transmembrane region" description="Helical" evidence="13">
    <location>
        <begin position="478"/>
        <end position="497"/>
    </location>
</feature>
<evidence type="ECO:0000256" key="10">
    <source>
        <dbReference type="ARBA" id="ARBA00023049"/>
    </source>
</evidence>
<evidence type="ECO:0000256" key="6">
    <source>
        <dbReference type="ARBA" id="ARBA00022723"/>
    </source>
</evidence>
<comment type="cofactor">
    <cofactor evidence="1">
        <name>Zn(2+)</name>
        <dbReference type="ChEBI" id="CHEBI:29105"/>
    </cofactor>
</comment>
<reference evidence="15" key="1">
    <citation type="submission" date="2022-12" db="EMBL/GenBank/DDBJ databases">
        <title>Polyphasic identification of a Novel Hot-Spring Cyanobacterium Ocullathermofonsia sinensis gen nov. sp. nov. and Genomic Insights on its Adaptations to the Thermal Habitat.</title>
        <authorList>
            <person name="Daroch M."/>
            <person name="Tang J."/>
            <person name="Jiang Y."/>
        </authorList>
    </citation>
    <scope>NUCLEOTIDE SEQUENCE</scope>
    <source>
        <strain evidence="15">PKUAC-SCTA174</strain>
    </source>
</reference>
<proteinExistence type="predicted"/>
<accession>A0A9E9C896</accession>
<keyword evidence="8" id="KW-0862">Zinc</keyword>
<keyword evidence="16" id="KW-1185">Reference proteome</keyword>
<dbReference type="GO" id="GO:0006508">
    <property type="term" value="P:proteolysis"/>
    <property type="evidence" value="ECO:0007669"/>
    <property type="project" value="UniProtKB-KW"/>
</dbReference>
<name>A0A9E9C896_9CYAN</name>
<dbReference type="EMBL" id="CP113797">
    <property type="protein sequence ID" value="WAL61189.1"/>
    <property type="molecule type" value="Genomic_DNA"/>
</dbReference>
<dbReference type="GO" id="GO:0046872">
    <property type="term" value="F:metal ion binding"/>
    <property type="evidence" value="ECO:0007669"/>
    <property type="project" value="UniProtKB-KW"/>
</dbReference>
<evidence type="ECO:0000256" key="7">
    <source>
        <dbReference type="ARBA" id="ARBA00022801"/>
    </source>
</evidence>
<feature type="region of interest" description="Disordered" evidence="12">
    <location>
        <begin position="161"/>
        <end position="180"/>
    </location>
</feature>
<feature type="transmembrane region" description="Helical" evidence="13">
    <location>
        <begin position="861"/>
        <end position="880"/>
    </location>
</feature>
<keyword evidence="4" id="KW-0645">Protease</keyword>
<keyword evidence="7 15" id="KW-0378">Hydrolase</keyword>
<sequence length="884" mass="98188">MLICRHSVHLSCVTIFILENSRSSGVEPAKDFSGIETSQRGYSTDWTGVQPRLRRLMSNFADPTADRTPTELSTAVLHAGLVALQDKNYQTAIENLQRVERMTLDPAQRLKAQMGLIKAYGITGQLDRAKAQCHPLCHHPQPQIQTWAKRTLVQLQRLERRLQPPSVPATAGSNDSSQLDKLDQLDKDRLDKTGFIPLAAVPKQPNPACSAISPLKKKPSTPPTELNVNRETRIQRLSPSYAIESDVISEAIEELVAEESDEEIIAALLTYTNTDSPMPTASVERSQSHVTTAPPSTSLQWRQAGRRQPKRLAPQPTWPLWGLQGLTVLLLIWVLQTLLTIAQTTINGLIFFFAWIPFVRSLYVEVDSTGVAVLTVGILFSVSPWLFDRILQRCYRLKPLSLQELAIHSPESARLFQRRCSPQIMPRLGILPTTAPLIFSYGHLPRYRRIAISRGLLQQLSDDEIATMCAAELEPIDTWSISVLSGLVLVAQLPYWMYSTVAIWGDRQSDRVLQSMAVLVSSIGYGAYWCCAWAGRWLSQRRQYYGDRWATERTGNPNGRIRALLKITIGMAEALQHQGQTPAVLESFALLLPVDARAATSVGSVYSRSPTASLFGWDCLHPYRRWFAVWHSHPLLGDRLKQLAGYANRWQLASEFDPPTSSAPRSPSVQTMLLQMAPLVGSAVGLGISLLLGAVGWISYQANWISLDWLWLERGSLWQGWLGLGFGVGLLLSINPHFPTIHRSACLADPALETLLRQADALPIDSMPVRIQGTLLGRRGFQNRLYQDLLLQTTTGLIRLHFTSRTGFVGSIVSQAPRPTELLKLHDSVIVTGWFRRGAQVWIDVDTIQTKQGAVFRSGSPILLTLVASGAALGGVHIILNGGW</sequence>
<protein>
    <submittedName>
        <fullName evidence="15">M48 family metalloprotease</fullName>
        <ecNumber evidence="15">3.4.24.-</ecNumber>
    </submittedName>
</protein>
<evidence type="ECO:0000256" key="8">
    <source>
        <dbReference type="ARBA" id="ARBA00022833"/>
    </source>
</evidence>
<evidence type="ECO:0000256" key="11">
    <source>
        <dbReference type="ARBA" id="ARBA00023136"/>
    </source>
</evidence>
<dbReference type="InterPro" id="IPR050083">
    <property type="entry name" value="HtpX_protease"/>
</dbReference>
<evidence type="ECO:0000256" key="13">
    <source>
        <dbReference type="SAM" id="Phobius"/>
    </source>
</evidence>
<organism evidence="15 16">
    <name type="scientific">Thermocoleostomius sinensis A174</name>
    <dbReference type="NCBI Taxonomy" id="2016057"/>
    <lineage>
        <taxon>Bacteria</taxon>
        <taxon>Bacillati</taxon>
        <taxon>Cyanobacteriota</taxon>
        <taxon>Cyanophyceae</taxon>
        <taxon>Oculatellales</taxon>
        <taxon>Oculatellaceae</taxon>
        <taxon>Thermocoleostomius</taxon>
    </lineage>
</organism>
<dbReference type="GO" id="GO:0004222">
    <property type="term" value="F:metalloendopeptidase activity"/>
    <property type="evidence" value="ECO:0007669"/>
    <property type="project" value="InterPro"/>
</dbReference>
<evidence type="ECO:0000256" key="9">
    <source>
        <dbReference type="ARBA" id="ARBA00022989"/>
    </source>
</evidence>
<evidence type="ECO:0000256" key="1">
    <source>
        <dbReference type="ARBA" id="ARBA00001947"/>
    </source>
</evidence>
<dbReference type="PANTHER" id="PTHR43221">
    <property type="entry name" value="PROTEASE HTPX"/>
    <property type="match status" value="1"/>
</dbReference>
<evidence type="ECO:0000259" key="14">
    <source>
        <dbReference type="Pfam" id="PF01435"/>
    </source>
</evidence>
<evidence type="ECO:0000313" key="16">
    <source>
        <dbReference type="Proteomes" id="UP001163152"/>
    </source>
</evidence>
<dbReference type="EC" id="3.4.24.-" evidence="15"/>
<evidence type="ECO:0000256" key="2">
    <source>
        <dbReference type="ARBA" id="ARBA00004651"/>
    </source>
</evidence>
<feature type="domain" description="Peptidase M48" evidence="14">
    <location>
        <begin position="439"/>
        <end position="645"/>
    </location>
</feature>
<feature type="transmembrane region" description="Helical" evidence="13">
    <location>
        <begin position="318"/>
        <end position="339"/>
    </location>
</feature>
<keyword evidence="10 15" id="KW-0482">Metalloprotease</keyword>
<keyword evidence="5 13" id="KW-0812">Transmembrane</keyword>
<gene>
    <name evidence="15" type="ORF">OXH18_04085</name>
</gene>
<evidence type="ECO:0000256" key="12">
    <source>
        <dbReference type="SAM" id="MobiDB-lite"/>
    </source>
</evidence>
<keyword evidence="9 13" id="KW-1133">Transmembrane helix</keyword>
<dbReference type="Proteomes" id="UP001163152">
    <property type="component" value="Chromosome"/>
</dbReference>
<dbReference type="Pfam" id="PF01435">
    <property type="entry name" value="Peptidase_M48"/>
    <property type="match status" value="1"/>
</dbReference>
<keyword evidence="6" id="KW-0479">Metal-binding</keyword>
<feature type="transmembrane region" description="Helical" evidence="13">
    <location>
        <begin position="718"/>
        <end position="734"/>
    </location>
</feature>
<feature type="transmembrane region" description="Helical" evidence="13">
    <location>
        <begin position="517"/>
        <end position="538"/>
    </location>
</feature>
<dbReference type="KEGG" id="tsin:OXH18_04085"/>
<feature type="transmembrane region" description="Helical" evidence="13">
    <location>
        <begin position="673"/>
        <end position="698"/>
    </location>
</feature>
<feature type="transmembrane region" description="Helical" evidence="13">
    <location>
        <begin position="369"/>
        <end position="387"/>
    </location>
</feature>